<protein>
    <submittedName>
        <fullName evidence="1">Uncharacterized protein</fullName>
    </submittedName>
</protein>
<dbReference type="EMBL" id="GBXM01088743">
    <property type="protein sequence ID" value="JAH19834.1"/>
    <property type="molecule type" value="Transcribed_RNA"/>
</dbReference>
<sequence>MTAASVPHCILSPALQAGFLKALGFIAILPSPARRVRSHHF</sequence>
<name>A0A0E9QSN6_ANGAN</name>
<reference evidence="1" key="1">
    <citation type="submission" date="2014-11" db="EMBL/GenBank/DDBJ databases">
        <authorList>
            <person name="Amaro Gonzalez C."/>
        </authorList>
    </citation>
    <scope>NUCLEOTIDE SEQUENCE</scope>
</reference>
<reference evidence="1" key="2">
    <citation type="journal article" date="2015" name="Fish Shellfish Immunol.">
        <title>Early steps in the European eel (Anguilla anguilla)-Vibrio vulnificus interaction in the gills: Role of the RtxA13 toxin.</title>
        <authorList>
            <person name="Callol A."/>
            <person name="Pajuelo D."/>
            <person name="Ebbesson L."/>
            <person name="Teles M."/>
            <person name="MacKenzie S."/>
            <person name="Amaro C."/>
        </authorList>
    </citation>
    <scope>NUCLEOTIDE SEQUENCE</scope>
</reference>
<dbReference type="EMBL" id="GBXM01088793">
    <property type="protein sequence ID" value="JAH19784.1"/>
    <property type="molecule type" value="Transcribed_RNA"/>
</dbReference>
<accession>A0A0E9QSN6</accession>
<proteinExistence type="predicted"/>
<dbReference type="AlphaFoldDB" id="A0A0E9QSN6"/>
<organism evidence="1">
    <name type="scientific">Anguilla anguilla</name>
    <name type="common">European freshwater eel</name>
    <name type="synonym">Muraena anguilla</name>
    <dbReference type="NCBI Taxonomy" id="7936"/>
    <lineage>
        <taxon>Eukaryota</taxon>
        <taxon>Metazoa</taxon>
        <taxon>Chordata</taxon>
        <taxon>Craniata</taxon>
        <taxon>Vertebrata</taxon>
        <taxon>Euteleostomi</taxon>
        <taxon>Actinopterygii</taxon>
        <taxon>Neopterygii</taxon>
        <taxon>Teleostei</taxon>
        <taxon>Anguilliformes</taxon>
        <taxon>Anguillidae</taxon>
        <taxon>Anguilla</taxon>
    </lineage>
</organism>
<dbReference type="EMBL" id="GBXM01096118">
    <property type="protein sequence ID" value="JAH12459.1"/>
    <property type="molecule type" value="Transcribed_RNA"/>
</dbReference>
<evidence type="ECO:0000313" key="1">
    <source>
        <dbReference type="EMBL" id="JAH19834.1"/>
    </source>
</evidence>